<evidence type="ECO:0000313" key="8">
    <source>
        <dbReference type="Proteomes" id="UP000482960"/>
    </source>
</evidence>
<dbReference type="GO" id="GO:0016491">
    <property type="term" value="F:oxidoreductase activity"/>
    <property type="evidence" value="ECO:0007669"/>
    <property type="project" value="UniProtKB-KW"/>
</dbReference>
<proteinExistence type="inferred from homology"/>
<dbReference type="AlphaFoldDB" id="A0A6V8L0K3"/>
<organism evidence="7 8">
    <name type="scientific">Phytohabitans rumicis</name>
    <dbReference type="NCBI Taxonomy" id="1076125"/>
    <lineage>
        <taxon>Bacteria</taxon>
        <taxon>Bacillati</taxon>
        <taxon>Actinomycetota</taxon>
        <taxon>Actinomycetes</taxon>
        <taxon>Micromonosporales</taxon>
        <taxon>Micromonosporaceae</taxon>
    </lineage>
</organism>
<evidence type="ECO:0000259" key="6">
    <source>
        <dbReference type="PROSITE" id="PS51387"/>
    </source>
</evidence>
<dbReference type="EMBL" id="BLPG01000001">
    <property type="protein sequence ID" value="GFJ88508.1"/>
    <property type="molecule type" value="Genomic_DNA"/>
</dbReference>
<evidence type="ECO:0000256" key="3">
    <source>
        <dbReference type="ARBA" id="ARBA00022630"/>
    </source>
</evidence>
<dbReference type="Proteomes" id="UP000482960">
    <property type="component" value="Unassembled WGS sequence"/>
</dbReference>
<evidence type="ECO:0000256" key="5">
    <source>
        <dbReference type="ARBA" id="ARBA00023002"/>
    </source>
</evidence>
<keyword evidence="4" id="KW-0274">FAD</keyword>
<dbReference type="Gene3D" id="3.30.43.10">
    <property type="entry name" value="Uridine Diphospho-n-acetylenolpyruvylglucosamine Reductase, domain 2"/>
    <property type="match status" value="1"/>
</dbReference>
<sequence>MTITTATLSGTRTELPDDVLDQFRAQLRGEVLTASDPGFDQVRPVFNAMHQEKPALAIECSGTADVIDAVNFARDRQLAVTVRGGGHSVAGLSSQEGGVLIDLSQMRAVDVDVEERVAHVQGGALWGDVDRETQAFGLATPGGVVSDTGVAGLTLGGGYGWLRRKYGLSCDNVLSAKVVCADGVLRTASPATNPDLFWAIRGGGGNFGIITSFTFRLHELGPIVAAATVFYPMDAAEQVLRRWRDHVATVPDEVTTELVCVTMPAAPELPPEIHDQPCVVVAGVYAGKDLDAGMRALQPLRELGTPLADASQPMPYSVIQSDFDAFFPRAAFQAYWKSVYLPDLTDGAIDVVAAKARHRPTPLTLVNLLHMGGAVARVGEEETAFAQRRAPFMVSIDGHWPDPAQNAEKIAWVRSAWDDVARFGTGEVYLNFMGLADEAPSTNVDTAFGRNLARLAQIKATYDPGNFFRNNNNITPAS</sequence>
<dbReference type="InterPro" id="IPR016167">
    <property type="entry name" value="FAD-bd_PCMH_sub1"/>
</dbReference>
<dbReference type="PROSITE" id="PS51387">
    <property type="entry name" value="FAD_PCMH"/>
    <property type="match status" value="1"/>
</dbReference>
<reference evidence="7 8" key="1">
    <citation type="submission" date="2020-03" db="EMBL/GenBank/DDBJ databases">
        <title>Whole genome shotgun sequence of Phytohabitans rumicis NBRC 108638.</title>
        <authorList>
            <person name="Komaki H."/>
            <person name="Tamura T."/>
        </authorList>
    </citation>
    <scope>NUCLEOTIDE SEQUENCE [LARGE SCALE GENOMIC DNA]</scope>
    <source>
        <strain evidence="7 8">NBRC 108638</strain>
    </source>
</reference>
<accession>A0A6V8L0K3</accession>
<dbReference type="SUPFAM" id="SSF56176">
    <property type="entry name" value="FAD-binding/transporter-associated domain-like"/>
    <property type="match status" value="1"/>
</dbReference>
<comment type="caution">
    <text evidence="7">The sequence shown here is derived from an EMBL/GenBank/DDBJ whole genome shotgun (WGS) entry which is preliminary data.</text>
</comment>
<dbReference type="PROSITE" id="PS00862">
    <property type="entry name" value="OX2_COVAL_FAD"/>
    <property type="match status" value="1"/>
</dbReference>
<dbReference type="InterPro" id="IPR016169">
    <property type="entry name" value="FAD-bd_PCMH_sub2"/>
</dbReference>
<protein>
    <submittedName>
        <fullName evidence="7">FAD-linked oxidase</fullName>
    </submittedName>
</protein>
<dbReference type="Gene3D" id="3.30.465.10">
    <property type="match status" value="1"/>
</dbReference>
<feature type="domain" description="FAD-binding PCMH-type" evidence="6">
    <location>
        <begin position="50"/>
        <end position="220"/>
    </location>
</feature>
<evidence type="ECO:0000256" key="1">
    <source>
        <dbReference type="ARBA" id="ARBA00001974"/>
    </source>
</evidence>
<gene>
    <name evidence="7" type="ORF">Prum_021500</name>
</gene>
<keyword evidence="5" id="KW-0560">Oxidoreductase</keyword>
<dbReference type="InterPro" id="IPR036318">
    <property type="entry name" value="FAD-bd_PCMH-like_sf"/>
</dbReference>
<dbReference type="InterPro" id="IPR012951">
    <property type="entry name" value="BBE"/>
</dbReference>
<comment type="similarity">
    <text evidence="2">Belongs to the oxygen-dependent FAD-linked oxidoreductase family.</text>
</comment>
<evidence type="ECO:0000313" key="7">
    <source>
        <dbReference type="EMBL" id="GFJ88508.1"/>
    </source>
</evidence>
<keyword evidence="3" id="KW-0285">Flavoprotein</keyword>
<comment type="cofactor">
    <cofactor evidence="1">
        <name>FAD</name>
        <dbReference type="ChEBI" id="CHEBI:57692"/>
    </cofactor>
</comment>
<dbReference type="Gene3D" id="3.40.462.20">
    <property type="match status" value="1"/>
</dbReference>
<reference evidence="7 8" key="2">
    <citation type="submission" date="2020-03" db="EMBL/GenBank/DDBJ databases">
        <authorList>
            <person name="Ichikawa N."/>
            <person name="Kimura A."/>
            <person name="Kitahashi Y."/>
            <person name="Uohara A."/>
        </authorList>
    </citation>
    <scope>NUCLEOTIDE SEQUENCE [LARGE SCALE GENOMIC DNA]</scope>
    <source>
        <strain evidence="7 8">NBRC 108638</strain>
    </source>
</reference>
<dbReference type="InterPro" id="IPR006094">
    <property type="entry name" value="Oxid_FAD_bind_N"/>
</dbReference>
<dbReference type="RefSeq" id="WP_173075870.1">
    <property type="nucleotide sequence ID" value="NZ_BAABJB010000015.1"/>
</dbReference>
<dbReference type="GO" id="GO:0071949">
    <property type="term" value="F:FAD binding"/>
    <property type="evidence" value="ECO:0007669"/>
    <property type="project" value="InterPro"/>
</dbReference>
<name>A0A6V8L0K3_9ACTN</name>
<dbReference type="InterPro" id="IPR006093">
    <property type="entry name" value="Oxy_OxRdtase_FAD_BS"/>
</dbReference>
<dbReference type="Pfam" id="PF08031">
    <property type="entry name" value="BBE"/>
    <property type="match status" value="1"/>
</dbReference>
<dbReference type="PANTHER" id="PTHR42973:SF39">
    <property type="entry name" value="FAD-BINDING PCMH-TYPE DOMAIN-CONTAINING PROTEIN"/>
    <property type="match status" value="1"/>
</dbReference>
<dbReference type="Pfam" id="PF01565">
    <property type="entry name" value="FAD_binding_4"/>
    <property type="match status" value="1"/>
</dbReference>
<dbReference type="PANTHER" id="PTHR42973">
    <property type="entry name" value="BINDING OXIDOREDUCTASE, PUTATIVE (AFU_ORTHOLOGUE AFUA_1G17690)-RELATED"/>
    <property type="match status" value="1"/>
</dbReference>
<dbReference type="InterPro" id="IPR050416">
    <property type="entry name" value="FAD-linked_Oxidoreductase"/>
</dbReference>
<evidence type="ECO:0000256" key="2">
    <source>
        <dbReference type="ARBA" id="ARBA00005466"/>
    </source>
</evidence>
<keyword evidence="8" id="KW-1185">Reference proteome</keyword>
<evidence type="ECO:0000256" key="4">
    <source>
        <dbReference type="ARBA" id="ARBA00022827"/>
    </source>
</evidence>
<dbReference type="InterPro" id="IPR016166">
    <property type="entry name" value="FAD-bd_PCMH"/>
</dbReference>